<keyword evidence="7" id="KW-0067">ATP-binding</keyword>
<evidence type="ECO:0000256" key="6">
    <source>
        <dbReference type="ARBA" id="ARBA00022777"/>
    </source>
</evidence>
<name>A0ABX0ILU0_9FLAO</name>
<keyword evidence="10" id="KW-0812">Transmembrane</keyword>
<keyword evidence="5" id="KW-0547">Nucleotide-binding</keyword>
<evidence type="ECO:0000256" key="4">
    <source>
        <dbReference type="ARBA" id="ARBA00022679"/>
    </source>
</evidence>
<dbReference type="GO" id="GO:0016301">
    <property type="term" value="F:kinase activity"/>
    <property type="evidence" value="ECO:0007669"/>
    <property type="project" value="UniProtKB-KW"/>
</dbReference>
<dbReference type="SUPFAM" id="SSF55874">
    <property type="entry name" value="ATPase domain of HSP90 chaperone/DNA topoisomerase II/histidine kinase"/>
    <property type="match status" value="1"/>
</dbReference>
<dbReference type="InterPro" id="IPR050482">
    <property type="entry name" value="Sensor_HK_TwoCompSys"/>
</dbReference>
<dbReference type="Gene3D" id="3.30.565.10">
    <property type="entry name" value="Histidine kinase-like ATPase, C-terminal domain"/>
    <property type="match status" value="1"/>
</dbReference>
<feature type="domain" description="Signal transduction histidine kinase subgroup 3 dimerisation and phosphoacceptor" evidence="12">
    <location>
        <begin position="69"/>
        <end position="131"/>
    </location>
</feature>
<comment type="caution">
    <text evidence="13">The sequence shown here is derived from an EMBL/GenBank/DDBJ whole genome shotgun (WGS) entry which is preliminary data.</text>
</comment>
<feature type="transmembrane region" description="Helical" evidence="10">
    <location>
        <begin position="12"/>
        <end position="33"/>
    </location>
</feature>
<evidence type="ECO:0000256" key="5">
    <source>
        <dbReference type="ARBA" id="ARBA00022741"/>
    </source>
</evidence>
<proteinExistence type="predicted"/>
<dbReference type="CDD" id="cd16917">
    <property type="entry name" value="HATPase_UhpB-NarQ-NarX-like"/>
    <property type="match status" value="1"/>
</dbReference>
<evidence type="ECO:0000256" key="2">
    <source>
        <dbReference type="ARBA" id="ARBA00012438"/>
    </source>
</evidence>
<dbReference type="Proteomes" id="UP000817854">
    <property type="component" value="Unassembled WGS sequence"/>
</dbReference>
<evidence type="ECO:0000259" key="11">
    <source>
        <dbReference type="Pfam" id="PF02518"/>
    </source>
</evidence>
<dbReference type="Pfam" id="PF02518">
    <property type="entry name" value="HATPase_c"/>
    <property type="match status" value="1"/>
</dbReference>
<sequence>MKELPHEIKLTYIIAIIVMLLFVGFIIMVVFVYNKKQLIQQQENQIKESEFQNQLLQKELERQKAIQVERERISQDMHDDLGAGISAIKLQAEFLKYKIKETTYTEDLEAIITTSEDMNLAMREILWSLNSQNDTIGNFIEYTSVYIERFLDKTTIALELGSTIIESETNLPVKARRNLFLVVKEAVHNVYKHSQSKSIKIQFEQTATSFKIEVIDDGIGLSEAVKKGNGLTNMELRMEKIEGKFEIVETTNGTHLLFQYTFKA</sequence>
<evidence type="ECO:0000313" key="14">
    <source>
        <dbReference type="Proteomes" id="UP000817854"/>
    </source>
</evidence>
<keyword evidence="3" id="KW-0597">Phosphoprotein</keyword>
<evidence type="ECO:0000256" key="8">
    <source>
        <dbReference type="ARBA" id="ARBA00023012"/>
    </source>
</evidence>
<protein>
    <recommendedName>
        <fullName evidence="2">histidine kinase</fullName>
        <ecNumber evidence="2">2.7.13.3</ecNumber>
    </recommendedName>
</protein>
<dbReference type="PANTHER" id="PTHR24421:SF10">
    <property type="entry name" value="NITRATE_NITRITE SENSOR PROTEIN NARQ"/>
    <property type="match status" value="1"/>
</dbReference>
<accession>A0ABX0ILU0</accession>
<dbReference type="Pfam" id="PF07730">
    <property type="entry name" value="HisKA_3"/>
    <property type="match status" value="1"/>
</dbReference>
<keyword evidence="8" id="KW-0902">Two-component regulatory system</keyword>
<keyword evidence="9" id="KW-0175">Coiled coil</keyword>
<dbReference type="EMBL" id="VEVQ02000001">
    <property type="protein sequence ID" value="NHN24546.1"/>
    <property type="molecule type" value="Genomic_DNA"/>
</dbReference>
<feature type="domain" description="Histidine kinase/HSP90-like ATPase" evidence="11">
    <location>
        <begin position="177"/>
        <end position="247"/>
    </location>
</feature>
<reference evidence="14" key="1">
    <citation type="submission" date="2019-05" db="EMBL/GenBank/DDBJ databases">
        <title>Flavobacterium profundi sp. nov., isolated from a deep-sea seamount.</title>
        <authorList>
            <person name="Zhang D.-C."/>
        </authorList>
    </citation>
    <scope>NUCLEOTIDE SEQUENCE [LARGE SCALE GENOMIC DNA]</scope>
    <source>
        <strain evidence="14">EC11</strain>
    </source>
</reference>
<evidence type="ECO:0000256" key="3">
    <source>
        <dbReference type="ARBA" id="ARBA00022553"/>
    </source>
</evidence>
<dbReference type="InterPro" id="IPR036890">
    <property type="entry name" value="HATPase_C_sf"/>
</dbReference>
<dbReference type="InterPro" id="IPR011712">
    <property type="entry name" value="Sig_transdc_His_kin_sub3_dim/P"/>
</dbReference>
<evidence type="ECO:0000256" key="7">
    <source>
        <dbReference type="ARBA" id="ARBA00022840"/>
    </source>
</evidence>
<keyword evidence="14" id="KW-1185">Reference proteome</keyword>
<evidence type="ECO:0000259" key="12">
    <source>
        <dbReference type="Pfam" id="PF07730"/>
    </source>
</evidence>
<dbReference type="RefSeq" id="WP_140959709.1">
    <property type="nucleotide sequence ID" value="NZ_VEVQ02000001.1"/>
</dbReference>
<keyword evidence="10" id="KW-0472">Membrane</keyword>
<dbReference type="InterPro" id="IPR003594">
    <property type="entry name" value="HATPase_dom"/>
</dbReference>
<evidence type="ECO:0000256" key="1">
    <source>
        <dbReference type="ARBA" id="ARBA00000085"/>
    </source>
</evidence>
<keyword evidence="10" id="KW-1133">Transmembrane helix</keyword>
<organism evidence="13 14">
    <name type="scientific">Flavobacterium jejuense</name>
    <dbReference type="NCBI Taxonomy" id="1544455"/>
    <lineage>
        <taxon>Bacteria</taxon>
        <taxon>Pseudomonadati</taxon>
        <taxon>Bacteroidota</taxon>
        <taxon>Flavobacteriia</taxon>
        <taxon>Flavobacteriales</taxon>
        <taxon>Flavobacteriaceae</taxon>
        <taxon>Flavobacterium</taxon>
    </lineage>
</organism>
<dbReference type="PANTHER" id="PTHR24421">
    <property type="entry name" value="NITRATE/NITRITE SENSOR PROTEIN NARX-RELATED"/>
    <property type="match status" value="1"/>
</dbReference>
<comment type="catalytic activity">
    <reaction evidence="1">
        <text>ATP + protein L-histidine = ADP + protein N-phospho-L-histidine.</text>
        <dbReference type="EC" id="2.7.13.3"/>
    </reaction>
</comment>
<evidence type="ECO:0000313" key="13">
    <source>
        <dbReference type="EMBL" id="NHN24546.1"/>
    </source>
</evidence>
<keyword evidence="6 13" id="KW-0418">Kinase</keyword>
<gene>
    <name evidence="13" type="ORF">FIA58_002560</name>
</gene>
<dbReference type="Gene3D" id="1.20.5.1930">
    <property type="match status" value="1"/>
</dbReference>
<evidence type="ECO:0000256" key="9">
    <source>
        <dbReference type="SAM" id="Coils"/>
    </source>
</evidence>
<reference evidence="13 14" key="3">
    <citation type="submission" date="2020-02" db="EMBL/GenBank/DDBJ databases">
        <title>Flavobacterium profundi sp. nov., isolated from a deep-sea seamount.</title>
        <authorList>
            <person name="Zhang D.-C."/>
        </authorList>
    </citation>
    <scope>NUCLEOTIDE SEQUENCE [LARGE SCALE GENOMIC DNA]</scope>
    <source>
        <strain evidence="13 14">EC11</strain>
    </source>
</reference>
<keyword evidence="4" id="KW-0808">Transferase</keyword>
<reference evidence="13 14" key="2">
    <citation type="submission" date="2019-05" db="EMBL/GenBank/DDBJ databases">
        <authorList>
            <person name="Lianzixin W."/>
        </authorList>
    </citation>
    <scope>NUCLEOTIDE SEQUENCE [LARGE SCALE GENOMIC DNA]</scope>
    <source>
        <strain evidence="13 14">EC11</strain>
    </source>
</reference>
<dbReference type="EC" id="2.7.13.3" evidence="2"/>
<feature type="coiled-coil region" evidence="9">
    <location>
        <begin position="39"/>
        <end position="66"/>
    </location>
</feature>
<evidence type="ECO:0000256" key="10">
    <source>
        <dbReference type="SAM" id="Phobius"/>
    </source>
</evidence>